<dbReference type="InterPro" id="IPR037171">
    <property type="entry name" value="NagB/RpiA_transferase-like"/>
</dbReference>
<gene>
    <name evidence="3" type="ORF">ACFSYS_06465</name>
</gene>
<dbReference type="EMBL" id="JBHUOJ010000010">
    <property type="protein sequence ID" value="MFD2832928.1"/>
    <property type="molecule type" value="Genomic_DNA"/>
</dbReference>
<protein>
    <submittedName>
        <fullName evidence="3">6-phosphogluconolactonase</fullName>
        <ecNumber evidence="3">3.1.1.31</ecNumber>
    </submittedName>
</protein>
<reference evidence="4" key="1">
    <citation type="journal article" date="2019" name="Int. J. Syst. Evol. Microbiol.">
        <title>The Global Catalogue of Microorganisms (GCM) 10K type strain sequencing project: providing services to taxonomists for standard genome sequencing and annotation.</title>
        <authorList>
            <consortium name="The Broad Institute Genomics Platform"/>
            <consortium name="The Broad Institute Genome Sequencing Center for Infectious Disease"/>
            <person name="Wu L."/>
            <person name="Ma J."/>
        </authorList>
    </citation>
    <scope>NUCLEOTIDE SEQUENCE [LARGE SCALE GENOMIC DNA]</scope>
    <source>
        <strain evidence="4">KCTC 52925</strain>
    </source>
</reference>
<evidence type="ECO:0000259" key="2">
    <source>
        <dbReference type="Pfam" id="PF01182"/>
    </source>
</evidence>
<dbReference type="PROSITE" id="PS01161">
    <property type="entry name" value="GLC_GALNAC_ISOMERASE"/>
    <property type="match status" value="1"/>
</dbReference>
<keyword evidence="1 3" id="KW-0378">Hydrolase</keyword>
<accession>A0ABW5X419</accession>
<organism evidence="3 4">
    <name type="scientific">Christiangramia antarctica</name>
    <dbReference type="NCBI Taxonomy" id="2058158"/>
    <lineage>
        <taxon>Bacteria</taxon>
        <taxon>Pseudomonadati</taxon>
        <taxon>Bacteroidota</taxon>
        <taxon>Flavobacteriia</taxon>
        <taxon>Flavobacteriales</taxon>
        <taxon>Flavobacteriaceae</taxon>
        <taxon>Christiangramia</taxon>
    </lineage>
</organism>
<dbReference type="SUPFAM" id="SSF100950">
    <property type="entry name" value="NagB/RpiA/CoA transferase-like"/>
    <property type="match status" value="1"/>
</dbReference>
<dbReference type="Proteomes" id="UP001597438">
    <property type="component" value="Unassembled WGS sequence"/>
</dbReference>
<dbReference type="PANTHER" id="PTHR11280:SF5">
    <property type="entry name" value="GLUCOSAMINE-6-PHOSPHATE ISOMERASE"/>
    <property type="match status" value="1"/>
</dbReference>
<dbReference type="GO" id="GO:0017057">
    <property type="term" value="F:6-phosphogluconolactonase activity"/>
    <property type="evidence" value="ECO:0007669"/>
    <property type="project" value="UniProtKB-EC"/>
</dbReference>
<name>A0ABW5X419_9FLAO</name>
<dbReference type="InterPro" id="IPR006148">
    <property type="entry name" value="Glc/Gal-6P_isomerase"/>
</dbReference>
<dbReference type="InterPro" id="IPR018321">
    <property type="entry name" value="Glucosamine6P_isomerase_CS"/>
</dbReference>
<evidence type="ECO:0000256" key="1">
    <source>
        <dbReference type="ARBA" id="ARBA00022801"/>
    </source>
</evidence>
<dbReference type="InterPro" id="IPR004547">
    <property type="entry name" value="Glucosamine6P_isomerase"/>
</dbReference>
<evidence type="ECO:0000313" key="4">
    <source>
        <dbReference type="Proteomes" id="UP001597438"/>
    </source>
</evidence>
<feature type="domain" description="Glucosamine/galactosamine-6-phosphate isomerase" evidence="2">
    <location>
        <begin position="7"/>
        <end position="211"/>
    </location>
</feature>
<evidence type="ECO:0000313" key="3">
    <source>
        <dbReference type="EMBL" id="MFD2832928.1"/>
    </source>
</evidence>
<sequence>MSRQSARLLISHIKGNGTKSLCLASGSSPLGLYKNFVDAYKEDPANFPNLKVVKLDEWGGIDITEETSGESYLKTNILAPLRIKEPNFISFQTNTASPEKECERVQDELENLGALDVCILGLGMNGHLGFNEPAKELMSYCHVAKLSRKTLQHAMAVSMAKKPTYGLTLGMANILNSKKIILVVSGAHKQIVIKHLLEQKISTYLPASLLWLHPNTTCFIDEESHTR</sequence>
<comment type="caution">
    <text evidence="3">The sequence shown here is derived from an EMBL/GenBank/DDBJ whole genome shotgun (WGS) entry which is preliminary data.</text>
</comment>
<dbReference type="EC" id="3.1.1.31" evidence="3"/>
<dbReference type="RefSeq" id="WP_251742654.1">
    <property type="nucleotide sequence ID" value="NZ_JBHUOJ010000010.1"/>
</dbReference>
<dbReference type="Gene3D" id="3.40.50.1360">
    <property type="match status" value="1"/>
</dbReference>
<dbReference type="PANTHER" id="PTHR11280">
    <property type="entry name" value="GLUCOSAMINE-6-PHOSPHATE ISOMERASE"/>
    <property type="match status" value="1"/>
</dbReference>
<keyword evidence="4" id="KW-1185">Reference proteome</keyword>
<proteinExistence type="predicted"/>
<dbReference type="Pfam" id="PF01182">
    <property type="entry name" value="Glucosamine_iso"/>
    <property type="match status" value="1"/>
</dbReference>